<name>A0AAU7Q9E0_9GAMM</name>
<sequence length="282" mass="31810">MTFRRWQVGLEIGNGTVRALAVQRRRRGWQLRHWWQHTLPAASSAAPEAPPSGVGRLLAEWRKHLPGSISLRVCLPPALFSQRRIKAPDRRLREPERGFYIASQVRRHIQGNGGPLLIDYRDDPLAPHTLLVTAACQSAIGQWRSCLSAAGLDPQIMDFSPCVLRGMARQAALERNFLLIHDMGDGWCWVSPLAHPLEFGFVCRQDAADYDTLRRLISRQYSGAGEDCRPAVYYSSAEPSPLPKDARSWPSFDIFWRAYPPVPPWPQAFLIAGGLALRWEDA</sequence>
<dbReference type="Gene3D" id="3.30.1490.300">
    <property type="match status" value="1"/>
</dbReference>
<dbReference type="EMBL" id="CP157947">
    <property type="protein sequence ID" value="XBS69506.1"/>
    <property type="molecule type" value="Genomic_DNA"/>
</dbReference>
<proteinExistence type="predicted"/>
<reference evidence="1" key="1">
    <citation type="submission" date="2024-06" db="EMBL/GenBank/DDBJ databases">
        <authorList>
            <person name="Coelho C."/>
            <person name="Bento M."/>
            <person name="Garcia E."/>
            <person name="Camelo A."/>
            <person name="Brandao I."/>
            <person name="Espirito Santo C."/>
            <person name="Trovao J."/>
            <person name="Verissimo A."/>
            <person name="Costa J."/>
            <person name="Tiago I."/>
        </authorList>
    </citation>
    <scope>NUCLEOTIDE SEQUENCE</scope>
    <source>
        <strain evidence="1">KWT182</strain>
    </source>
</reference>
<dbReference type="Gene3D" id="3.30.420.40">
    <property type="match status" value="2"/>
</dbReference>
<gene>
    <name evidence="1" type="ORF">ABK905_24505</name>
</gene>
<organism evidence="1">
    <name type="scientific">Acerihabitans sp. KWT182</name>
    <dbReference type="NCBI Taxonomy" id="3157919"/>
    <lineage>
        <taxon>Bacteria</taxon>
        <taxon>Pseudomonadati</taxon>
        <taxon>Pseudomonadota</taxon>
        <taxon>Gammaproteobacteria</taxon>
        <taxon>Enterobacterales</taxon>
        <taxon>Pectobacteriaceae</taxon>
        <taxon>Acerihabitans</taxon>
    </lineage>
</organism>
<dbReference type="AlphaFoldDB" id="A0AAU7Q9E0"/>
<protein>
    <submittedName>
        <fullName evidence="1">Pilus assembly protein HofM</fullName>
    </submittedName>
</protein>
<evidence type="ECO:0000313" key="1">
    <source>
        <dbReference type="EMBL" id="XBS69506.1"/>
    </source>
</evidence>
<accession>A0AAU7Q9E0</accession>